<dbReference type="PROSITE" id="PS50931">
    <property type="entry name" value="HTH_LYSR"/>
    <property type="match status" value="1"/>
</dbReference>
<dbReference type="SUPFAM" id="SSF53850">
    <property type="entry name" value="Periplasmic binding protein-like II"/>
    <property type="match status" value="1"/>
</dbReference>
<sequence>MLSETRLRYLYESARLGTMRAASEHLDVAASSVSRQISELEKELGITLFERGRQGVSLTEAGRTVFEFYRERAAHEEAFMSRISDLRSVRTGNIILGLGEAFVTDEFSDLLRRYMKQYDGLKVHVRMGGSNSVVAMVRNDEAHFGLMFDIPRDPRVRARTSLPQPLHFVVQAGHPLASTERPGLTELGRYRVALPESSFRIRQIVQRAEQESGEFLEPALITNSMTLLKDFVKSGRGVTVLPPLLTEPERSQGRLVAVPTGNAVLNDTQITLVTRVGRQLPVGVYRLMVRIESFLRKNFGAVPLDSPD</sequence>
<dbReference type="SUPFAM" id="SSF46785">
    <property type="entry name" value="Winged helix' DNA-binding domain"/>
    <property type="match status" value="1"/>
</dbReference>
<proteinExistence type="inferred from homology"/>
<dbReference type="Pfam" id="PF00126">
    <property type="entry name" value="HTH_1"/>
    <property type="match status" value="1"/>
</dbReference>
<organism evidence="6 7">
    <name type="scientific">Elongatibacter sediminis</name>
    <dbReference type="NCBI Taxonomy" id="3119006"/>
    <lineage>
        <taxon>Bacteria</taxon>
        <taxon>Pseudomonadati</taxon>
        <taxon>Pseudomonadota</taxon>
        <taxon>Gammaproteobacteria</taxon>
        <taxon>Chromatiales</taxon>
        <taxon>Wenzhouxiangellaceae</taxon>
        <taxon>Elongatibacter</taxon>
    </lineage>
</organism>
<dbReference type="GO" id="GO:0003677">
    <property type="term" value="F:DNA binding"/>
    <property type="evidence" value="ECO:0007669"/>
    <property type="project" value="UniProtKB-KW"/>
</dbReference>
<dbReference type="EMBL" id="JAZHOG010000001">
    <property type="protein sequence ID" value="MEJ8566168.1"/>
    <property type="molecule type" value="Genomic_DNA"/>
</dbReference>
<evidence type="ECO:0000256" key="4">
    <source>
        <dbReference type="ARBA" id="ARBA00023163"/>
    </source>
</evidence>
<feature type="domain" description="HTH lysR-type" evidence="5">
    <location>
        <begin position="2"/>
        <end position="59"/>
    </location>
</feature>
<protein>
    <submittedName>
        <fullName evidence="6">LysR family transcriptional regulator</fullName>
    </submittedName>
</protein>
<dbReference type="Pfam" id="PF03466">
    <property type="entry name" value="LysR_substrate"/>
    <property type="match status" value="1"/>
</dbReference>
<comment type="similarity">
    <text evidence="1">Belongs to the LysR transcriptional regulatory family.</text>
</comment>
<keyword evidence="7" id="KW-1185">Reference proteome</keyword>
<keyword evidence="4" id="KW-0804">Transcription</keyword>
<dbReference type="RefSeq" id="WP_354693491.1">
    <property type="nucleotide sequence ID" value="NZ_JAZHOG010000001.1"/>
</dbReference>
<dbReference type="Gene3D" id="1.10.10.10">
    <property type="entry name" value="Winged helix-like DNA-binding domain superfamily/Winged helix DNA-binding domain"/>
    <property type="match status" value="1"/>
</dbReference>
<dbReference type="InterPro" id="IPR000847">
    <property type="entry name" value="LysR_HTH_N"/>
</dbReference>
<dbReference type="GO" id="GO:0003700">
    <property type="term" value="F:DNA-binding transcription factor activity"/>
    <property type="evidence" value="ECO:0007669"/>
    <property type="project" value="InterPro"/>
</dbReference>
<dbReference type="PANTHER" id="PTHR30419:SF8">
    <property type="entry name" value="NITROGEN ASSIMILATION TRANSCRIPTIONAL ACTIVATOR-RELATED"/>
    <property type="match status" value="1"/>
</dbReference>
<dbReference type="Gene3D" id="3.40.190.290">
    <property type="match status" value="1"/>
</dbReference>
<evidence type="ECO:0000313" key="6">
    <source>
        <dbReference type="EMBL" id="MEJ8566168.1"/>
    </source>
</evidence>
<evidence type="ECO:0000256" key="2">
    <source>
        <dbReference type="ARBA" id="ARBA00023015"/>
    </source>
</evidence>
<keyword evidence="3" id="KW-0238">DNA-binding</keyword>
<dbReference type="InterPro" id="IPR036390">
    <property type="entry name" value="WH_DNA-bd_sf"/>
</dbReference>
<dbReference type="InterPro" id="IPR050950">
    <property type="entry name" value="HTH-type_LysR_regulators"/>
</dbReference>
<evidence type="ECO:0000256" key="1">
    <source>
        <dbReference type="ARBA" id="ARBA00009437"/>
    </source>
</evidence>
<dbReference type="InterPro" id="IPR036388">
    <property type="entry name" value="WH-like_DNA-bd_sf"/>
</dbReference>
<keyword evidence="2" id="KW-0805">Transcription regulation</keyword>
<comment type="caution">
    <text evidence="6">The sequence shown here is derived from an EMBL/GenBank/DDBJ whole genome shotgun (WGS) entry which is preliminary data.</text>
</comment>
<dbReference type="AlphaFoldDB" id="A0AAW9R9A8"/>
<evidence type="ECO:0000313" key="7">
    <source>
        <dbReference type="Proteomes" id="UP001359886"/>
    </source>
</evidence>
<evidence type="ECO:0000259" key="5">
    <source>
        <dbReference type="PROSITE" id="PS50931"/>
    </source>
</evidence>
<dbReference type="InterPro" id="IPR005119">
    <property type="entry name" value="LysR_subst-bd"/>
</dbReference>
<dbReference type="GO" id="GO:0005829">
    <property type="term" value="C:cytosol"/>
    <property type="evidence" value="ECO:0007669"/>
    <property type="project" value="TreeGrafter"/>
</dbReference>
<reference evidence="6 7" key="1">
    <citation type="submission" date="2024-02" db="EMBL/GenBank/DDBJ databases">
        <title>A novel Wenzhouxiangellaceae bacterium, isolated from coastal sediments.</title>
        <authorList>
            <person name="Du Z.-J."/>
            <person name="Ye Y.-Q."/>
            <person name="Zhang X.-Y."/>
        </authorList>
    </citation>
    <scope>NUCLEOTIDE SEQUENCE [LARGE SCALE GENOMIC DNA]</scope>
    <source>
        <strain evidence="6 7">CH-27</strain>
    </source>
</reference>
<gene>
    <name evidence="6" type="ORF">V3330_00915</name>
</gene>
<dbReference type="Proteomes" id="UP001359886">
    <property type="component" value="Unassembled WGS sequence"/>
</dbReference>
<evidence type="ECO:0000256" key="3">
    <source>
        <dbReference type="ARBA" id="ARBA00023125"/>
    </source>
</evidence>
<dbReference type="PANTHER" id="PTHR30419">
    <property type="entry name" value="HTH-TYPE TRANSCRIPTIONAL REGULATOR YBHD"/>
    <property type="match status" value="1"/>
</dbReference>
<accession>A0AAW9R9A8</accession>
<name>A0AAW9R9A8_9GAMM</name>